<name>A0AB38BUE9_PSESX</name>
<dbReference type="EMBL" id="FOVV01000008">
    <property type="protein sequence ID" value="SFO13099.1"/>
    <property type="molecule type" value="Genomic_DNA"/>
</dbReference>
<protein>
    <submittedName>
        <fullName evidence="1">Uncharacterized protein</fullName>
    </submittedName>
</protein>
<comment type="caution">
    <text evidence="1">The sequence shown here is derived from an EMBL/GenBank/DDBJ whole genome shotgun (WGS) entry which is preliminary data.</text>
</comment>
<evidence type="ECO:0000313" key="2">
    <source>
        <dbReference type="Proteomes" id="UP000183083"/>
    </source>
</evidence>
<dbReference type="AlphaFoldDB" id="A0AB38BUE9"/>
<reference evidence="1 2" key="1">
    <citation type="submission" date="2016-10" db="EMBL/GenBank/DDBJ databases">
        <authorList>
            <person name="Varghese N."/>
            <person name="Submissions S."/>
        </authorList>
    </citation>
    <scope>NUCLEOTIDE SEQUENCE [LARGE SCALE GENOMIC DNA]</scope>
    <source>
        <strain evidence="1 2">BS0292</strain>
    </source>
</reference>
<accession>A0AB38BUE9</accession>
<gene>
    <name evidence="1" type="ORF">SAMN05444065_1084</name>
</gene>
<dbReference type="Proteomes" id="UP000183083">
    <property type="component" value="Unassembled WGS sequence"/>
</dbReference>
<evidence type="ECO:0000313" key="1">
    <source>
        <dbReference type="EMBL" id="SFO13099.1"/>
    </source>
</evidence>
<organism evidence="1 2">
    <name type="scientific">Pseudomonas syringae</name>
    <dbReference type="NCBI Taxonomy" id="317"/>
    <lineage>
        <taxon>Bacteria</taxon>
        <taxon>Pseudomonadati</taxon>
        <taxon>Pseudomonadota</taxon>
        <taxon>Gammaproteobacteria</taxon>
        <taxon>Pseudomonadales</taxon>
        <taxon>Pseudomonadaceae</taxon>
        <taxon>Pseudomonas</taxon>
    </lineage>
</organism>
<proteinExistence type="predicted"/>
<sequence>MDVDHPLITGGGYDHESVALVRLKTWMNLGKSCKEHRSLAFEADGCHHKLRSISHR</sequence>